<dbReference type="EMBL" id="JAJA02000001">
    <property type="protein sequence ID" value="KWS06190.1"/>
    <property type="molecule type" value="Genomic_DNA"/>
</dbReference>
<accession>A0A108UBS6</accession>
<comment type="caution">
    <text evidence="1">The sequence shown here is derived from an EMBL/GenBank/DDBJ whole genome shotgun (WGS) entry which is preliminary data.</text>
</comment>
<gene>
    <name evidence="1" type="ORF">AZ78_3744</name>
</gene>
<organism evidence="1 2">
    <name type="scientific">Lysobacter capsici AZ78</name>
    <dbReference type="NCBI Taxonomy" id="1444315"/>
    <lineage>
        <taxon>Bacteria</taxon>
        <taxon>Pseudomonadati</taxon>
        <taxon>Pseudomonadota</taxon>
        <taxon>Gammaproteobacteria</taxon>
        <taxon>Lysobacterales</taxon>
        <taxon>Lysobacteraceae</taxon>
        <taxon>Lysobacter</taxon>
    </lineage>
</organism>
<sequence>MNGVGVAHNSYAGCVVAQDPRSQRSPVEVMINECGYPTARPRVEAIAYYTAFVEQAHTDRALSLTANLAPYRKHFSAAQYAYFENAERILATSRDADEADRKLVDLESAAVAQLGRSDTDKVVLGGLSTLRRSLQLWGHSSVVTAGPIEVAAADAAGFVVGFLLATENKLEAAVANAVEQSVKAALR</sequence>
<reference evidence="1 2" key="1">
    <citation type="journal article" date="2014" name="Genome Announc.">
        <title>Draft Genome Sequence of Lysobacter capsici AZ78, a Bacterium Antagonistic to Plant-Pathogenic Oomycetes.</title>
        <authorList>
            <person name="Puopolo G."/>
            <person name="Sonego P."/>
            <person name="Engelen K."/>
            <person name="Pertot I."/>
        </authorList>
    </citation>
    <scope>NUCLEOTIDE SEQUENCE [LARGE SCALE GENOMIC DNA]</scope>
    <source>
        <strain evidence="1 2">AZ78</strain>
    </source>
</reference>
<name>A0A108UBS6_9GAMM</name>
<protein>
    <submittedName>
        <fullName evidence="1">Uncharacterized protein</fullName>
    </submittedName>
</protein>
<evidence type="ECO:0000313" key="1">
    <source>
        <dbReference type="EMBL" id="KWS06190.1"/>
    </source>
</evidence>
<evidence type="ECO:0000313" key="2">
    <source>
        <dbReference type="Proteomes" id="UP000023435"/>
    </source>
</evidence>
<proteinExistence type="predicted"/>
<dbReference type="Proteomes" id="UP000023435">
    <property type="component" value="Unassembled WGS sequence"/>
</dbReference>
<dbReference type="AlphaFoldDB" id="A0A108UBS6"/>
<keyword evidence="2" id="KW-1185">Reference proteome</keyword>